<evidence type="ECO:0000313" key="4">
    <source>
        <dbReference type="Proteomes" id="UP000000852"/>
    </source>
</evidence>
<dbReference type="GO" id="GO:0016989">
    <property type="term" value="F:sigma factor antagonist activity"/>
    <property type="evidence" value="ECO:0007669"/>
    <property type="project" value="TreeGrafter"/>
</dbReference>
<name>C6XXN1_PEDHD</name>
<dbReference type="AlphaFoldDB" id="C6XXN1"/>
<dbReference type="RefSeq" id="WP_012780238.1">
    <property type="nucleotide sequence ID" value="NC_013061.1"/>
</dbReference>
<sequence length="334" mass="37958">MINPKHDTYKTADFLDDISFINAIKHHKERDLSYWKEWKSSGPSNLQAYEAAELQLRLILSSRRLKPGSVFMESLWEDINGSIETEHRHKLRKIQMAILSAAAVLALMLLSASLWFFNSSITLRTPYGKTQQVFLPDGSQVLLNANTELRYPRAYNWKNTREVFLKGEAYFKVSHGSPFSAHTKNLTVQVLGTEFNIKERRGTTLVALIRGRVAIKGSAINPLKPSILNPAELFRFDENTNTAVKTTTNPQVYTAWMDHKVIAENTTVGSIIKDFEDLYGSRIILEDTTLYNRVIDGVVPMGDKDNTLFVIANILNVQIRKQGDTILFKPRKTP</sequence>
<keyword evidence="1" id="KW-0472">Membrane</keyword>
<keyword evidence="4" id="KW-1185">Reference proteome</keyword>
<dbReference type="STRING" id="485917.Phep_0059"/>
<feature type="domain" description="FecR protein" evidence="2">
    <location>
        <begin position="122"/>
        <end position="213"/>
    </location>
</feature>
<dbReference type="Gene3D" id="3.55.50.30">
    <property type="match status" value="1"/>
</dbReference>
<evidence type="ECO:0000256" key="1">
    <source>
        <dbReference type="SAM" id="Phobius"/>
    </source>
</evidence>
<dbReference type="InterPro" id="IPR006860">
    <property type="entry name" value="FecR"/>
</dbReference>
<dbReference type="Gene3D" id="2.60.120.1440">
    <property type="match status" value="1"/>
</dbReference>
<evidence type="ECO:0000313" key="3">
    <source>
        <dbReference type="EMBL" id="ACU02285.1"/>
    </source>
</evidence>
<proteinExistence type="predicted"/>
<dbReference type="eggNOG" id="COG3712">
    <property type="taxonomic scope" value="Bacteria"/>
</dbReference>
<reference evidence="3 4" key="1">
    <citation type="journal article" date="2009" name="Stand. Genomic Sci.">
        <title>Complete genome sequence of Pedobacter heparinus type strain (HIM 762-3).</title>
        <authorList>
            <person name="Han C."/>
            <person name="Spring S."/>
            <person name="Lapidus A."/>
            <person name="Del Rio T.G."/>
            <person name="Tice H."/>
            <person name="Copeland A."/>
            <person name="Cheng J.F."/>
            <person name="Lucas S."/>
            <person name="Chen F."/>
            <person name="Nolan M."/>
            <person name="Bruce D."/>
            <person name="Goodwin L."/>
            <person name="Pitluck S."/>
            <person name="Ivanova N."/>
            <person name="Mavromatis K."/>
            <person name="Mikhailova N."/>
            <person name="Pati A."/>
            <person name="Chen A."/>
            <person name="Palaniappan K."/>
            <person name="Land M."/>
            <person name="Hauser L."/>
            <person name="Chang Y.J."/>
            <person name="Jeffries C.C."/>
            <person name="Saunders E."/>
            <person name="Chertkov O."/>
            <person name="Brettin T."/>
            <person name="Goker M."/>
            <person name="Rohde M."/>
            <person name="Bristow J."/>
            <person name="Eisen J.A."/>
            <person name="Markowitz V."/>
            <person name="Hugenholtz P."/>
            <person name="Kyrpides N.C."/>
            <person name="Klenk H.P."/>
            <person name="Detter J.C."/>
        </authorList>
    </citation>
    <scope>NUCLEOTIDE SEQUENCE [LARGE SCALE GENOMIC DNA]</scope>
    <source>
        <strain evidence="4">ATCC 13125 / DSM 2366 / CIP 104194 / JCM 7457 / NBRC 12017 / NCIMB 9290 / NRRL B-14731 / HIM 762-3</strain>
    </source>
</reference>
<keyword evidence="1" id="KW-1133">Transmembrane helix</keyword>
<organism evidence="3 4">
    <name type="scientific">Pedobacter heparinus (strain ATCC 13125 / DSM 2366 / CIP 104194 / JCM 7457 / NBRC 12017 / NCIMB 9290 / NRRL B-14731 / HIM 762-3)</name>
    <dbReference type="NCBI Taxonomy" id="485917"/>
    <lineage>
        <taxon>Bacteria</taxon>
        <taxon>Pseudomonadati</taxon>
        <taxon>Bacteroidota</taxon>
        <taxon>Sphingobacteriia</taxon>
        <taxon>Sphingobacteriales</taxon>
        <taxon>Sphingobacteriaceae</taxon>
        <taxon>Pedobacter</taxon>
    </lineage>
</organism>
<dbReference type="KEGG" id="phe:Phep_0059"/>
<dbReference type="PIRSF" id="PIRSF018266">
    <property type="entry name" value="FecR"/>
    <property type="match status" value="1"/>
</dbReference>
<accession>C6XXN1</accession>
<protein>
    <submittedName>
        <fullName evidence="3">FecR protein</fullName>
    </submittedName>
</protein>
<gene>
    <name evidence="3" type="ordered locus">Phep_0059</name>
</gene>
<evidence type="ECO:0000259" key="2">
    <source>
        <dbReference type="Pfam" id="PF04773"/>
    </source>
</evidence>
<keyword evidence="1" id="KW-0812">Transmembrane</keyword>
<dbReference type="EMBL" id="CP001681">
    <property type="protein sequence ID" value="ACU02285.1"/>
    <property type="molecule type" value="Genomic_DNA"/>
</dbReference>
<dbReference type="PANTHER" id="PTHR30273">
    <property type="entry name" value="PERIPLASMIC SIGNAL SENSOR AND SIGMA FACTOR ACTIVATOR FECR-RELATED"/>
    <property type="match status" value="1"/>
</dbReference>
<dbReference type="Proteomes" id="UP000000852">
    <property type="component" value="Chromosome"/>
</dbReference>
<feature type="transmembrane region" description="Helical" evidence="1">
    <location>
        <begin position="96"/>
        <end position="117"/>
    </location>
</feature>
<dbReference type="InterPro" id="IPR012373">
    <property type="entry name" value="Ferrdict_sens_TM"/>
</dbReference>
<dbReference type="PANTHER" id="PTHR30273:SF2">
    <property type="entry name" value="PROTEIN FECR"/>
    <property type="match status" value="1"/>
</dbReference>
<dbReference type="OrthoDB" id="1523489at2"/>
<dbReference type="Pfam" id="PF04773">
    <property type="entry name" value="FecR"/>
    <property type="match status" value="1"/>
</dbReference>
<dbReference type="HOGENOM" id="CLU_050192_2_2_10"/>